<reference evidence="1" key="1">
    <citation type="submission" date="2015-10" db="EMBL/GenBank/DDBJ databases">
        <authorList>
            <person name="Gilbert D.G."/>
        </authorList>
    </citation>
    <scope>NUCLEOTIDE SEQUENCE</scope>
    <source>
        <strain evidence="1">Phyl III-seqv23</strain>
    </source>
</reference>
<sequence length="35" mass="4124">MASNVFVQDPCVIGAIMRRCWMIDDLFIRQLPEVR</sequence>
<proteinExistence type="predicted"/>
<protein>
    <submittedName>
        <fullName evidence="1">Uncharacterized protein</fullName>
    </submittedName>
</protein>
<evidence type="ECO:0000313" key="1">
    <source>
        <dbReference type="EMBL" id="CUV57089.1"/>
    </source>
</evidence>
<name>A0A0S4WZJ2_RALSL</name>
<gene>
    <name evidence="1" type="ORF">RUN215_v1_1110023</name>
</gene>
<accession>A0A0S4WZJ2</accession>
<dbReference type="AlphaFoldDB" id="A0A0S4WZJ2"/>
<dbReference type="EMBL" id="LN899820">
    <property type="protein sequence ID" value="CUV57089.1"/>
    <property type="molecule type" value="Genomic_DNA"/>
</dbReference>
<organism evidence="1">
    <name type="scientific">Ralstonia solanacearum</name>
    <name type="common">Pseudomonas solanacearum</name>
    <dbReference type="NCBI Taxonomy" id="305"/>
    <lineage>
        <taxon>Bacteria</taxon>
        <taxon>Pseudomonadati</taxon>
        <taxon>Pseudomonadota</taxon>
        <taxon>Betaproteobacteria</taxon>
        <taxon>Burkholderiales</taxon>
        <taxon>Burkholderiaceae</taxon>
        <taxon>Ralstonia</taxon>
        <taxon>Ralstonia solanacearum species complex</taxon>
    </lineage>
</organism>